<keyword evidence="2" id="KW-1185">Reference proteome</keyword>
<name>A0ABT2AXV5_9ACTN</name>
<evidence type="ECO:0000313" key="2">
    <source>
        <dbReference type="Proteomes" id="UP001205612"/>
    </source>
</evidence>
<proteinExistence type="predicted"/>
<dbReference type="RefSeq" id="WP_258777443.1">
    <property type="nucleotide sequence ID" value="NZ_JANUGP010000004.1"/>
</dbReference>
<reference evidence="1 2" key="1">
    <citation type="submission" date="2022-08" db="EMBL/GenBank/DDBJ databases">
        <authorList>
            <person name="Somphong A."/>
            <person name="Phongsopitanun W."/>
        </authorList>
    </citation>
    <scope>NUCLEOTIDE SEQUENCE [LARGE SCALE GENOMIC DNA]</scope>
    <source>
        <strain evidence="1 2">LP11</strain>
    </source>
</reference>
<evidence type="ECO:0000313" key="1">
    <source>
        <dbReference type="EMBL" id="MCS0601075.1"/>
    </source>
</evidence>
<sequence length="109" mass="11740">MGLTDEMATEKPKRAPRKADPLAKLLTELRDEMGAAAATFTAIPAYRRLPHDGRASAWDREYARTGALDALILSLAFEVGARPAAELRYALLQLAANAMTAINTLDGAK</sequence>
<comment type="caution">
    <text evidence="1">The sequence shown here is derived from an EMBL/GenBank/DDBJ whole genome shotgun (WGS) entry which is preliminary data.</text>
</comment>
<accession>A0ABT2AXV5</accession>
<dbReference type="Proteomes" id="UP001205612">
    <property type="component" value="Unassembled WGS sequence"/>
</dbReference>
<dbReference type="EMBL" id="JANUGP010000004">
    <property type="protein sequence ID" value="MCS0601075.1"/>
    <property type="molecule type" value="Genomic_DNA"/>
</dbReference>
<protein>
    <submittedName>
        <fullName evidence="1">Uncharacterized protein</fullName>
    </submittedName>
</protein>
<gene>
    <name evidence="1" type="ORF">NX794_07500</name>
</gene>
<organism evidence="1 2">
    <name type="scientific">Streptomyces pyxinicus</name>
    <dbReference type="NCBI Taxonomy" id="2970331"/>
    <lineage>
        <taxon>Bacteria</taxon>
        <taxon>Bacillati</taxon>
        <taxon>Actinomycetota</taxon>
        <taxon>Actinomycetes</taxon>
        <taxon>Kitasatosporales</taxon>
        <taxon>Streptomycetaceae</taxon>
        <taxon>Streptomyces</taxon>
    </lineage>
</organism>